<feature type="region of interest" description="Disordered" evidence="1">
    <location>
        <begin position="161"/>
        <end position="218"/>
    </location>
</feature>
<proteinExistence type="predicted"/>
<organism evidence="3 4">
    <name type="scientific">Sanguibacter hominis ATCC BAA-789</name>
    <dbReference type="NCBI Taxonomy" id="1312740"/>
    <lineage>
        <taxon>Bacteria</taxon>
        <taxon>Bacillati</taxon>
        <taxon>Actinomycetota</taxon>
        <taxon>Actinomycetes</taxon>
        <taxon>Micrococcales</taxon>
        <taxon>Sanguibacteraceae</taxon>
        <taxon>Sanguibacter</taxon>
    </lineage>
</organism>
<comment type="caution">
    <text evidence="3">The sequence shown here is derived from an EMBL/GenBank/DDBJ whole genome shotgun (WGS) entry which is preliminary data.</text>
</comment>
<feature type="compositionally biased region" description="Low complexity" evidence="1">
    <location>
        <begin position="170"/>
        <end position="180"/>
    </location>
</feature>
<reference evidence="3 4" key="1">
    <citation type="submission" date="2020-04" db="EMBL/GenBank/DDBJ databases">
        <title>MicrobeNet Type strains.</title>
        <authorList>
            <person name="Nicholson A.C."/>
        </authorList>
    </citation>
    <scope>NUCLEOTIDE SEQUENCE [LARGE SCALE GENOMIC DNA]</scope>
    <source>
        <strain evidence="3 4">ATCC BAA-789</strain>
    </source>
</reference>
<sequence>MAYRFNPAPGWPVPPQGWVPPEGWVPDPAWPPAPAGWNFWLEVPDAAAPVSPAAAPQPTAPQPTTPMPPPAATSPASANPAMTTPMPAVAPAPPAGGGMPPQAAPASVPYAQYNHVPAAGSASQPGLVQERRRRSPLVWLVPLVLLLVGGVAWGVIALLSGPDDKPTDSAAPTVTATATPTPDPATTPPPAENPAPEPPPTEATPTEAPPAGGDDQAATTAFCPAALSLYTAFGQATSTETVAEFIAIYEPAVAVMPQAAPPAEIAEAWAFKHTNDTEMIAAIKAGDQSLKPIDAYMSFQIQAALEGDEFVTQETALTEFVSDRCY</sequence>
<name>A0A9X5FH00_9MICO</name>
<feature type="transmembrane region" description="Helical" evidence="2">
    <location>
        <begin position="137"/>
        <end position="159"/>
    </location>
</feature>
<accession>A0A9X5FH00</accession>
<evidence type="ECO:0000313" key="3">
    <source>
        <dbReference type="EMBL" id="NKX94021.1"/>
    </source>
</evidence>
<dbReference type="EMBL" id="JAAXOW010000004">
    <property type="protein sequence ID" value="NKX94021.1"/>
    <property type="molecule type" value="Genomic_DNA"/>
</dbReference>
<feature type="compositionally biased region" description="Low complexity" evidence="1">
    <location>
        <begin position="73"/>
        <end position="84"/>
    </location>
</feature>
<keyword evidence="2" id="KW-0472">Membrane</keyword>
<keyword evidence="2" id="KW-1133">Transmembrane helix</keyword>
<evidence type="ECO:0000256" key="1">
    <source>
        <dbReference type="SAM" id="MobiDB-lite"/>
    </source>
</evidence>
<feature type="region of interest" description="Disordered" evidence="1">
    <location>
        <begin position="49"/>
        <end position="84"/>
    </location>
</feature>
<dbReference type="RefSeq" id="WP_168447941.1">
    <property type="nucleotide sequence ID" value="NZ_JAAXOW010000004.1"/>
</dbReference>
<gene>
    <name evidence="3" type="ORF">HF995_12205</name>
</gene>
<dbReference type="AlphaFoldDB" id="A0A9X5FH00"/>
<evidence type="ECO:0000313" key="4">
    <source>
        <dbReference type="Proteomes" id="UP000774283"/>
    </source>
</evidence>
<evidence type="ECO:0000256" key="2">
    <source>
        <dbReference type="SAM" id="Phobius"/>
    </source>
</evidence>
<feature type="compositionally biased region" description="Pro residues" evidence="1">
    <location>
        <begin position="58"/>
        <end position="72"/>
    </location>
</feature>
<feature type="compositionally biased region" description="Pro residues" evidence="1">
    <location>
        <begin position="181"/>
        <end position="202"/>
    </location>
</feature>
<keyword evidence="4" id="KW-1185">Reference proteome</keyword>
<keyword evidence="2" id="KW-0812">Transmembrane</keyword>
<dbReference type="Proteomes" id="UP000774283">
    <property type="component" value="Unassembled WGS sequence"/>
</dbReference>
<protein>
    <submittedName>
        <fullName evidence="3">Uncharacterized protein</fullName>
    </submittedName>
</protein>